<dbReference type="AlphaFoldDB" id="A0A6N8F462"/>
<protein>
    <submittedName>
        <fullName evidence="2">Tyrosine-type recombinase/integrase</fullName>
    </submittedName>
</protein>
<sequence>MNKRNNRAKQQAGIPRHLSPHRLRHFLLTWLKKQDIDDALIPPYSARLFAQFPGIS</sequence>
<proteinExistence type="predicted"/>
<reference evidence="2 3" key="1">
    <citation type="submission" date="2019-11" db="EMBL/GenBank/DDBJ databases">
        <title>Draft genome sequences of five Paenibacillus species of dairy origin.</title>
        <authorList>
            <person name="Olajide A.M."/>
            <person name="Chen S."/>
            <person name="Lapointe G."/>
        </authorList>
    </citation>
    <scope>NUCLEOTIDE SEQUENCE [LARGE SCALE GENOMIC DNA]</scope>
    <source>
        <strain evidence="2 3">3CT49</strain>
    </source>
</reference>
<organism evidence="2 3">
    <name type="scientific">Paenibacillus macerans</name>
    <name type="common">Bacillus macerans</name>
    <dbReference type="NCBI Taxonomy" id="44252"/>
    <lineage>
        <taxon>Bacteria</taxon>
        <taxon>Bacillati</taxon>
        <taxon>Bacillota</taxon>
        <taxon>Bacilli</taxon>
        <taxon>Bacillales</taxon>
        <taxon>Paenibacillaceae</taxon>
        <taxon>Paenibacillus</taxon>
    </lineage>
</organism>
<keyword evidence="1" id="KW-0233">DNA recombination</keyword>
<dbReference type="OrthoDB" id="9801717at2"/>
<dbReference type="GO" id="GO:0003677">
    <property type="term" value="F:DNA binding"/>
    <property type="evidence" value="ECO:0007669"/>
    <property type="project" value="InterPro"/>
</dbReference>
<dbReference type="Gene3D" id="1.10.443.10">
    <property type="entry name" value="Intergrase catalytic core"/>
    <property type="match status" value="1"/>
</dbReference>
<evidence type="ECO:0000313" key="2">
    <source>
        <dbReference type="EMBL" id="MUG26000.1"/>
    </source>
</evidence>
<gene>
    <name evidence="2" type="ORF">GNQ08_26935</name>
</gene>
<dbReference type="EMBL" id="WNZZ01000034">
    <property type="protein sequence ID" value="MUG26000.1"/>
    <property type="molecule type" value="Genomic_DNA"/>
</dbReference>
<comment type="caution">
    <text evidence="2">The sequence shown here is derived from an EMBL/GenBank/DDBJ whole genome shotgun (WGS) entry which is preliminary data.</text>
</comment>
<dbReference type="InterPro" id="IPR011010">
    <property type="entry name" value="DNA_brk_join_enz"/>
</dbReference>
<dbReference type="SUPFAM" id="SSF56349">
    <property type="entry name" value="DNA breaking-rejoining enzymes"/>
    <property type="match status" value="1"/>
</dbReference>
<name>A0A6N8F462_PAEMA</name>
<evidence type="ECO:0000313" key="3">
    <source>
        <dbReference type="Proteomes" id="UP000442469"/>
    </source>
</evidence>
<dbReference type="GO" id="GO:0006310">
    <property type="term" value="P:DNA recombination"/>
    <property type="evidence" value="ECO:0007669"/>
    <property type="project" value="UniProtKB-KW"/>
</dbReference>
<dbReference type="InterPro" id="IPR013762">
    <property type="entry name" value="Integrase-like_cat_sf"/>
</dbReference>
<evidence type="ECO:0000256" key="1">
    <source>
        <dbReference type="ARBA" id="ARBA00023172"/>
    </source>
</evidence>
<dbReference type="Proteomes" id="UP000442469">
    <property type="component" value="Unassembled WGS sequence"/>
</dbReference>
<accession>A0A6N8F462</accession>
<dbReference type="GO" id="GO:0015074">
    <property type="term" value="P:DNA integration"/>
    <property type="evidence" value="ECO:0007669"/>
    <property type="project" value="InterPro"/>
</dbReference>